<gene>
    <name evidence="7 9" type="primary">nuoA</name>
    <name evidence="9" type="ORF">PNK_1757</name>
</gene>
<dbReference type="GO" id="GO:0050136">
    <property type="term" value="F:NADH dehydrogenase (quinone) (non-electrogenic) activity"/>
    <property type="evidence" value="ECO:0007669"/>
    <property type="project" value="UniProtKB-UniRule"/>
</dbReference>
<evidence type="ECO:0000256" key="7">
    <source>
        <dbReference type="HAMAP-Rule" id="MF_01394"/>
    </source>
</evidence>
<dbReference type="InterPro" id="IPR023043">
    <property type="entry name" value="NAD(P)H_OxRDtase_bac/plastid"/>
</dbReference>
<evidence type="ECO:0000256" key="1">
    <source>
        <dbReference type="ARBA" id="ARBA00004141"/>
    </source>
</evidence>
<keyword evidence="7" id="KW-1278">Translocase</keyword>
<feature type="transmembrane region" description="Helical" evidence="7">
    <location>
        <begin position="61"/>
        <end position="81"/>
    </location>
</feature>
<dbReference type="KEGG" id="pnl:PNK_1757"/>
<dbReference type="GO" id="GO:0030964">
    <property type="term" value="C:NADH dehydrogenase complex"/>
    <property type="evidence" value="ECO:0007669"/>
    <property type="project" value="TreeGrafter"/>
</dbReference>
<evidence type="ECO:0000256" key="3">
    <source>
        <dbReference type="ARBA" id="ARBA00022448"/>
    </source>
</evidence>
<dbReference type="GO" id="GO:0048038">
    <property type="term" value="F:quinone binding"/>
    <property type="evidence" value="ECO:0007669"/>
    <property type="project" value="UniProtKB-KW"/>
</dbReference>
<keyword evidence="6 7" id="KW-0472">Membrane</keyword>
<feature type="transmembrane region" description="Helical" evidence="7">
    <location>
        <begin position="6"/>
        <end position="28"/>
    </location>
</feature>
<keyword evidence="7 8" id="KW-0874">Quinone</keyword>
<dbReference type="RefSeq" id="WP_032124076.1">
    <property type="nucleotide sequence ID" value="NZ_LN879502.1"/>
</dbReference>
<keyword evidence="7" id="KW-1003">Cell membrane</keyword>
<keyword evidence="4 7" id="KW-0812">Transmembrane</keyword>
<dbReference type="GO" id="GO:0005886">
    <property type="term" value="C:plasma membrane"/>
    <property type="evidence" value="ECO:0007669"/>
    <property type="project" value="UniProtKB-SubCell"/>
</dbReference>
<dbReference type="InParanoid" id="A0A0U5JEY5"/>
<evidence type="ECO:0000256" key="8">
    <source>
        <dbReference type="RuleBase" id="RU003639"/>
    </source>
</evidence>
<dbReference type="AlphaFoldDB" id="A0A0U5JEY5"/>
<dbReference type="Gene3D" id="1.20.58.1610">
    <property type="entry name" value="NADH:ubiquinone/plastoquinone oxidoreductase, chain 3"/>
    <property type="match status" value="1"/>
</dbReference>
<feature type="transmembrane region" description="Helical" evidence="7">
    <location>
        <begin position="87"/>
        <end position="110"/>
    </location>
</feature>
<keyword evidence="5 7" id="KW-1133">Transmembrane helix</keyword>
<comment type="subunit">
    <text evidence="7">NDH-1 is composed of 14 different subunits. Subunits NuoA, H, J, K, L, M, N constitute the membrane sector of the complex.</text>
</comment>
<dbReference type="GO" id="GO:0008137">
    <property type="term" value="F:NADH dehydrogenase (ubiquinone) activity"/>
    <property type="evidence" value="ECO:0007669"/>
    <property type="project" value="InterPro"/>
</dbReference>
<proteinExistence type="inferred from homology"/>
<dbReference type="STRING" id="389348.PNK_1757"/>
<accession>A0A0U5JEY5</accession>
<dbReference type="HAMAP" id="MF_01394">
    <property type="entry name" value="NDH1_NuoA"/>
    <property type="match status" value="1"/>
</dbReference>
<keyword evidence="3 7" id="KW-0813">Transport</keyword>
<dbReference type="FunCoup" id="A0A0U5JEY5">
    <property type="interactions" value="153"/>
</dbReference>
<reference evidence="10" key="1">
    <citation type="submission" date="2015-09" db="EMBL/GenBank/DDBJ databases">
        <authorList>
            <person name="Bertelli C."/>
        </authorList>
    </citation>
    <scope>NUCLEOTIDE SEQUENCE [LARGE SCALE GENOMIC DNA]</scope>
    <source>
        <strain evidence="10">KNic</strain>
    </source>
</reference>
<keyword evidence="10" id="KW-1185">Reference proteome</keyword>
<comment type="function">
    <text evidence="7">NDH-1 shuttles electrons from NADH, via FMN and iron-sulfur (Fe-S) centers, to quinones in the respiratory chain. The immediate electron acceptor for the enzyme in this species is believed to be ubiquinone. Couples the redox reaction to proton translocation (for every two electrons transferred, four hydrogen ions are translocated across the cytoplasmic membrane), and thus conserves the redox energy in a proton gradient.</text>
</comment>
<dbReference type="EC" id="7.1.1.-" evidence="7"/>
<dbReference type="PANTHER" id="PTHR11058">
    <property type="entry name" value="NADH-UBIQUINONE OXIDOREDUCTASE CHAIN 3"/>
    <property type="match status" value="1"/>
</dbReference>
<evidence type="ECO:0000313" key="10">
    <source>
        <dbReference type="Proteomes" id="UP000069902"/>
    </source>
</evidence>
<dbReference type="InterPro" id="IPR000440">
    <property type="entry name" value="NADH_UbQ/plastoQ_OxRdtase_su3"/>
</dbReference>
<keyword evidence="7 8" id="KW-0520">NAD</keyword>
<sequence length="118" mass="13822">MSDFFPVHVYFVLTLIVTLVVLGLSGLFPSKKTSKTKFMPYESGIQTETHLLQKRFPLRHYLVALMFLVFDIEVIFLYPWAVVAKQIGVFAFYEMAFFLLALLVGFAYVWRKRGLEWE</sequence>
<evidence type="ECO:0000256" key="2">
    <source>
        <dbReference type="ARBA" id="ARBA00008472"/>
    </source>
</evidence>
<keyword evidence="7" id="KW-0830">Ubiquinone</keyword>
<evidence type="ECO:0000313" key="9">
    <source>
        <dbReference type="EMBL" id="CUI17364.1"/>
    </source>
</evidence>
<dbReference type="PATRIC" id="fig|389348.3.peg.1973"/>
<dbReference type="Pfam" id="PF00507">
    <property type="entry name" value="Oxidored_q4"/>
    <property type="match status" value="1"/>
</dbReference>
<organism evidence="9 10">
    <name type="scientific">Candidatus Protochlamydia naegleriophila</name>
    <dbReference type="NCBI Taxonomy" id="389348"/>
    <lineage>
        <taxon>Bacteria</taxon>
        <taxon>Pseudomonadati</taxon>
        <taxon>Chlamydiota</taxon>
        <taxon>Chlamydiia</taxon>
        <taxon>Parachlamydiales</taxon>
        <taxon>Parachlamydiaceae</taxon>
        <taxon>Candidatus Protochlamydia</taxon>
    </lineage>
</organism>
<dbReference type="EMBL" id="LN879502">
    <property type="protein sequence ID" value="CUI17364.1"/>
    <property type="molecule type" value="Genomic_DNA"/>
</dbReference>
<dbReference type="InterPro" id="IPR038430">
    <property type="entry name" value="NDAH_ubi_oxred_su3_sf"/>
</dbReference>
<evidence type="ECO:0000256" key="6">
    <source>
        <dbReference type="ARBA" id="ARBA00023136"/>
    </source>
</evidence>
<protein>
    <recommendedName>
        <fullName evidence="7">NADH-quinone oxidoreductase subunit A</fullName>
        <ecNumber evidence="7">7.1.1.-</ecNumber>
    </recommendedName>
    <alternativeName>
        <fullName evidence="7">NADH dehydrogenase I subunit A</fullName>
    </alternativeName>
    <alternativeName>
        <fullName evidence="7">NDH-1 subunit A</fullName>
    </alternativeName>
    <alternativeName>
        <fullName evidence="7">NUO1</fullName>
    </alternativeName>
</protein>
<keyword evidence="9" id="KW-0560">Oxidoreductase</keyword>
<name>A0A0U5JEY5_9BACT</name>
<evidence type="ECO:0000256" key="4">
    <source>
        <dbReference type="ARBA" id="ARBA00022692"/>
    </source>
</evidence>
<comment type="catalytic activity">
    <reaction evidence="7 8">
        <text>a quinone + NADH + 5 H(+)(in) = a quinol + NAD(+) + 4 H(+)(out)</text>
        <dbReference type="Rhea" id="RHEA:57888"/>
        <dbReference type="ChEBI" id="CHEBI:15378"/>
        <dbReference type="ChEBI" id="CHEBI:24646"/>
        <dbReference type="ChEBI" id="CHEBI:57540"/>
        <dbReference type="ChEBI" id="CHEBI:57945"/>
        <dbReference type="ChEBI" id="CHEBI:132124"/>
    </reaction>
</comment>
<comment type="similarity">
    <text evidence="2 7 8">Belongs to the complex I subunit 3 family.</text>
</comment>
<evidence type="ECO:0000256" key="5">
    <source>
        <dbReference type="ARBA" id="ARBA00022989"/>
    </source>
</evidence>
<dbReference type="PANTHER" id="PTHR11058:SF9">
    <property type="entry name" value="NADH-UBIQUINONE OXIDOREDUCTASE CHAIN 3"/>
    <property type="match status" value="1"/>
</dbReference>
<comment type="subcellular location">
    <subcellularLocation>
        <location evidence="7 8">Cell membrane</location>
        <topology evidence="7 8">Multi-pass membrane protein</topology>
    </subcellularLocation>
    <subcellularLocation>
        <location evidence="1">Membrane</location>
        <topology evidence="1">Multi-pass membrane protein</topology>
    </subcellularLocation>
</comment>
<dbReference type="Proteomes" id="UP000069902">
    <property type="component" value="Chromosome cPNK"/>
</dbReference>